<evidence type="ECO:0000256" key="2">
    <source>
        <dbReference type="ARBA" id="ARBA00004123"/>
    </source>
</evidence>
<comment type="caution">
    <text evidence="10">The sequence shown here is derived from an EMBL/GenBank/DDBJ whole genome shotgun (WGS) entry which is preliminary data.</text>
</comment>
<gene>
    <name evidence="10" type="ORF">C0Q70_18573</name>
</gene>
<keyword evidence="7" id="KW-0539">Nucleus</keyword>
<comment type="cofactor">
    <cofactor evidence="1">
        <name>a divalent metal cation</name>
        <dbReference type="ChEBI" id="CHEBI:60240"/>
    </cofactor>
</comment>
<dbReference type="EMBL" id="PZQS01000012">
    <property type="protein sequence ID" value="PVD20418.1"/>
    <property type="molecule type" value="Genomic_DNA"/>
</dbReference>
<dbReference type="GO" id="GO:0004518">
    <property type="term" value="F:nuclease activity"/>
    <property type="evidence" value="ECO:0007669"/>
    <property type="project" value="UniProtKB-KW"/>
</dbReference>
<comment type="similarity">
    <text evidence="3">Belongs to the HARBI1 family.</text>
</comment>
<evidence type="ECO:0000256" key="7">
    <source>
        <dbReference type="ARBA" id="ARBA00023242"/>
    </source>
</evidence>
<evidence type="ECO:0000256" key="6">
    <source>
        <dbReference type="ARBA" id="ARBA00022801"/>
    </source>
</evidence>
<feature type="domain" description="DDE Tnp4" evidence="9">
    <location>
        <begin position="92"/>
        <end position="251"/>
    </location>
</feature>
<dbReference type="GO" id="GO:0005634">
    <property type="term" value="C:nucleus"/>
    <property type="evidence" value="ECO:0007669"/>
    <property type="project" value="UniProtKB-SubCell"/>
</dbReference>
<sequence>MSGATRGPLVAAGRRSSARQGASARQGRPPAAGRQLHPAAGRHLHPPAGRQLHPAVPNTTQEWEAIARAFEEKWNFPHYIGVKDGKNIFKNIAMEAPLKRGSMYFNYKVFHSVVLLAVVDAFYRFIWYYVGENGRNNDAGIFACTTLSKAVESKTLQVPAPRELAHSHVKMPFVLVGDEAFPLKEHLMKPYPQRGLGDHDNIFNYRLSRVRRVSENAFGILVNRFRLLLNTLNLSPDVVACVTESCVALHNFLRT</sequence>
<reference evidence="10 11" key="1">
    <citation type="submission" date="2018-04" db="EMBL/GenBank/DDBJ databases">
        <title>The genome of golden apple snail Pomacea canaliculata provides insight into stress tolerance and invasive adaptation.</title>
        <authorList>
            <person name="Liu C."/>
            <person name="Liu B."/>
            <person name="Ren Y."/>
            <person name="Zhang Y."/>
            <person name="Wang H."/>
            <person name="Li S."/>
            <person name="Jiang F."/>
            <person name="Yin L."/>
            <person name="Zhang G."/>
            <person name="Qian W."/>
            <person name="Fan W."/>
        </authorList>
    </citation>
    <scope>NUCLEOTIDE SEQUENCE [LARGE SCALE GENOMIC DNA]</scope>
    <source>
        <strain evidence="10">SZHN2017</strain>
        <tissue evidence="10">Muscle</tissue>
    </source>
</reference>
<dbReference type="InterPro" id="IPR027806">
    <property type="entry name" value="HARBI1_dom"/>
</dbReference>
<evidence type="ECO:0000313" key="11">
    <source>
        <dbReference type="Proteomes" id="UP000245119"/>
    </source>
</evidence>
<evidence type="ECO:0000313" key="10">
    <source>
        <dbReference type="EMBL" id="PVD20418.1"/>
    </source>
</evidence>
<dbReference type="PANTHER" id="PTHR22930">
    <property type="match status" value="1"/>
</dbReference>
<keyword evidence="5" id="KW-0479">Metal-binding</keyword>
<dbReference type="AlphaFoldDB" id="A0A2T7NGY5"/>
<evidence type="ECO:0000256" key="8">
    <source>
        <dbReference type="SAM" id="MobiDB-lite"/>
    </source>
</evidence>
<evidence type="ECO:0000256" key="4">
    <source>
        <dbReference type="ARBA" id="ARBA00022722"/>
    </source>
</evidence>
<evidence type="ECO:0000256" key="3">
    <source>
        <dbReference type="ARBA" id="ARBA00006958"/>
    </source>
</evidence>
<dbReference type="PANTHER" id="PTHR22930:SF269">
    <property type="entry name" value="NUCLEASE HARBI1-LIKE PROTEIN"/>
    <property type="match status" value="1"/>
</dbReference>
<evidence type="ECO:0000256" key="1">
    <source>
        <dbReference type="ARBA" id="ARBA00001968"/>
    </source>
</evidence>
<dbReference type="GO" id="GO:0046872">
    <property type="term" value="F:metal ion binding"/>
    <property type="evidence" value="ECO:0007669"/>
    <property type="project" value="UniProtKB-KW"/>
</dbReference>
<keyword evidence="11" id="KW-1185">Reference proteome</keyword>
<keyword evidence="4" id="KW-0540">Nuclease</keyword>
<organism evidence="10 11">
    <name type="scientific">Pomacea canaliculata</name>
    <name type="common">Golden apple snail</name>
    <dbReference type="NCBI Taxonomy" id="400727"/>
    <lineage>
        <taxon>Eukaryota</taxon>
        <taxon>Metazoa</taxon>
        <taxon>Spiralia</taxon>
        <taxon>Lophotrochozoa</taxon>
        <taxon>Mollusca</taxon>
        <taxon>Gastropoda</taxon>
        <taxon>Caenogastropoda</taxon>
        <taxon>Architaenioglossa</taxon>
        <taxon>Ampullarioidea</taxon>
        <taxon>Ampullariidae</taxon>
        <taxon>Pomacea</taxon>
    </lineage>
</organism>
<feature type="compositionally biased region" description="Low complexity" evidence="8">
    <location>
        <begin position="11"/>
        <end position="28"/>
    </location>
</feature>
<name>A0A2T7NGY5_POMCA</name>
<dbReference type="Proteomes" id="UP000245119">
    <property type="component" value="Linkage Group LG12"/>
</dbReference>
<comment type="subcellular location">
    <subcellularLocation>
        <location evidence="2">Nucleus</location>
    </subcellularLocation>
</comment>
<dbReference type="GO" id="GO:0016787">
    <property type="term" value="F:hydrolase activity"/>
    <property type="evidence" value="ECO:0007669"/>
    <property type="project" value="UniProtKB-KW"/>
</dbReference>
<dbReference type="OrthoDB" id="1681765at2759"/>
<proteinExistence type="inferred from homology"/>
<dbReference type="Pfam" id="PF13359">
    <property type="entry name" value="DDE_Tnp_4"/>
    <property type="match status" value="1"/>
</dbReference>
<evidence type="ECO:0000256" key="5">
    <source>
        <dbReference type="ARBA" id="ARBA00022723"/>
    </source>
</evidence>
<accession>A0A2T7NGY5</accession>
<dbReference type="InterPro" id="IPR045249">
    <property type="entry name" value="HARBI1-like"/>
</dbReference>
<keyword evidence="6" id="KW-0378">Hydrolase</keyword>
<feature type="region of interest" description="Disordered" evidence="8">
    <location>
        <begin position="1"/>
        <end position="55"/>
    </location>
</feature>
<protein>
    <recommendedName>
        <fullName evidence="9">DDE Tnp4 domain-containing protein</fullName>
    </recommendedName>
</protein>
<evidence type="ECO:0000259" key="9">
    <source>
        <dbReference type="Pfam" id="PF13359"/>
    </source>
</evidence>